<feature type="domain" description="CSC1/OSCA1-like 7TM region" evidence="2">
    <location>
        <begin position="2"/>
        <end position="67"/>
    </location>
</feature>
<keyword evidence="4" id="KW-1185">Reference proteome</keyword>
<dbReference type="Gramene" id="PRQ37302">
    <property type="protein sequence ID" value="PRQ37302"/>
    <property type="gene ID" value="RchiOBHm_Chr4g0401061"/>
</dbReference>
<organism evidence="3 4">
    <name type="scientific">Rosa chinensis</name>
    <name type="common">China rose</name>
    <dbReference type="NCBI Taxonomy" id="74649"/>
    <lineage>
        <taxon>Eukaryota</taxon>
        <taxon>Viridiplantae</taxon>
        <taxon>Streptophyta</taxon>
        <taxon>Embryophyta</taxon>
        <taxon>Tracheophyta</taxon>
        <taxon>Spermatophyta</taxon>
        <taxon>Magnoliopsida</taxon>
        <taxon>eudicotyledons</taxon>
        <taxon>Gunneridae</taxon>
        <taxon>Pentapetalae</taxon>
        <taxon>rosids</taxon>
        <taxon>fabids</taxon>
        <taxon>Rosales</taxon>
        <taxon>Rosaceae</taxon>
        <taxon>Rosoideae</taxon>
        <taxon>Rosoideae incertae sedis</taxon>
        <taxon>Rosa</taxon>
    </lineage>
</organism>
<evidence type="ECO:0000313" key="4">
    <source>
        <dbReference type="Proteomes" id="UP000238479"/>
    </source>
</evidence>
<dbReference type="PANTHER" id="PTHR13018:SF96">
    <property type="entry name" value="OS05G0393800 PROTEIN"/>
    <property type="match status" value="1"/>
</dbReference>
<keyword evidence="1" id="KW-0472">Membrane</keyword>
<comment type="caution">
    <text evidence="3">The sequence shown here is derived from an EMBL/GenBank/DDBJ whole genome shotgun (WGS) entry which is preliminary data.</text>
</comment>
<dbReference type="GO" id="GO:0005227">
    <property type="term" value="F:calcium-activated cation channel activity"/>
    <property type="evidence" value="ECO:0007669"/>
    <property type="project" value="InterPro"/>
</dbReference>
<dbReference type="Pfam" id="PF02714">
    <property type="entry name" value="RSN1_7TM"/>
    <property type="match status" value="1"/>
</dbReference>
<dbReference type="Proteomes" id="UP000238479">
    <property type="component" value="Chromosome 4"/>
</dbReference>
<evidence type="ECO:0000256" key="1">
    <source>
        <dbReference type="SAM" id="Phobius"/>
    </source>
</evidence>
<protein>
    <submittedName>
        <fullName evidence="3">Putative calcium-dependent channel, 7TM region phosphate</fullName>
    </submittedName>
</protein>
<dbReference type="EMBL" id="PDCK01000042">
    <property type="protein sequence ID" value="PRQ37302.1"/>
    <property type="molecule type" value="Genomic_DNA"/>
</dbReference>
<feature type="transmembrane region" description="Helical" evidence="1">
    <location>
        <begin position="108"/>
        <end position="135"/>
    </location>
</feature>
<accession>A0A2P6QSZ7</accession>
<reference evidence="3 4" key="1">
    <citation type="journal article" date="2018" name="Nat. Genet.">
        <title>The Rosa genome provides new insights in the design of modern roses.</title>
        <authorList>
            <person name="Bendahmane M."/>
        </authorList>
    </citation>
    <scope>NUCLEOTIDE SEQUENCE [LARGE SCALE GENOMIC DNA]</scope>
    <source>
        <strain evidence="4">cv. Old Blush</strain>
    </source>
</reference>
<gene>
    <name evidence="3" type="ORF">RchiOBHm_Chr4g0401061</name>
</gene>
<proteinExistence type="predicted"/>
<keyword evidence="1" id="KW-1133">Transmembrane helix</keyword>
<dbReference type="GO" id="GO:0005886">
    <property type="term" value="C:plasma membrane"/>
    <property type="evidence" value="ECO:0007669"/>
    <property type="project" value="TreeGrafter"/>
</dbReference>
<sequence>MDPGSLAFTTNEPRIQLYLLLGLVYYVVTPLLLPFILFFFAFACMVYSHQVGYTTSQSGSKFWSIILCLSHCLQVTHCFCPLVARLLMSMIRNESAAAFWPRVHMRVIIGLIVSQFLVIGLFSTLDVLFSTYILIPQPVLTFWFHRVCKGRFEPAFVKFPLQARMNFLVRVTLVIRLLLV</sequence>
<evidence type="ECO:0000259" key="2">
    <source>
        <dbReference type="Pfam" id="PF02714"/>
    </source>
</evidence>
<dbReference type="PANTHER" id="PTHR13018">
    <property type="entry name" value="PROBABLE MEMBRANE PROTEIN DUF221-RELATED"/>
    <property type="match status" value="1"/>
</dbReference>
<dbReference type="InterPro" id="IPR003864">
    <property type="entry name" value="CSC1/OSCA1-like_7TM"/>
</dbReference>
<keyword evidence="1" id="KW-0812">Transmembrane</keyword>
<feature type="transmembrane region" description="Helical" evidence="1">
    <location>
        <begin position="62"/>
        <end position="87"/>
    </location>
</feature>
<feature type="transmembrane region" description="Helical" evidence="1">
    <location>
        <begin position="17"/>
        <end position="42"/>
    </location>
</feature>
<dbReference type="InterPro" id="IPR045122">
    <property type="entry name" value="Csc1-like"/>
</dbReference>
<name>A0A2P6QSZ7_ROSCH</name>
<evidence type="ECO:0000313" key="3">
    <source>
        <dbReference type="EMBL" id="PRQ37302.1"/>
    </source>
</evidence>
<dbReference type="AlphaFoldDB" id="A0A2P6QSZ7"/>